<evidence type="ECO:0000313" key="3">
    <source>
        <dbReference type="EMBL" id="MFC7068696.1"/>
    </source>
</evidence>
<reference evidence="3 4" key="1">
    <citation type="journal article" date="2019" name="Int. J. Syst. Evol. Microbiol.">
        <title>The Global Catalogue of Microorganisms (GCM) 10K type strain sequencing project: providing services to taxonomists for standard genome sequencing and annotation.</title>
        <authorList>
            <consortium name="The Broad Institute Genomics Platform"/>
            <consortium name="The Broad Institute Genome Sequencing Center for Infectious Disease"/>
            <person name="Wu L."/>
            <person name="Ma J."/>
        </authorList>
    </citation>
    <scope>NUCLEOTIDE SEQUENCE [LARGE SCALE GENOMIC DNA]</scope>
    <source>
        <strain evidence="3 4">DT31</strain>
    </source>
</reference>
<accession>A0ABD5W6I0</accession>
<evidence type="ECO:0000256" key="1">
    <source>
        <dbReference type="SAM" id="MobiDB-lite"/>
    </source>
</evidence>
<dbReference type="AlphaFoldDB" id="A0ABD5W6I0"/>
<feature type="compositionally biased region" description="Basic residues" evidence="1">
    <location>
        <begin position="1"/>
        <end position="11"/>
    </location>
</feature>
<gene>
    <name evidence="3" type="ORF">ACFQL9_03505</name>
</gene>
<protein>
    <submittedName>
        <fullName evidence="3">Uncharacterized protein</fullName>
    </submittedName>
</protein>
<keyword evidence="2" id="KW-1133">Transmembrane helix</keyword>
<keyword evidence="2" id="KW-0472">Membrane</keyword>
<feature type="region of interest" description="Disordered" evidence="1">
    <location>
        <begin position="1"/>
        <end position="24"/>
    </location>
</feature>
<feature type="transmembrane region" description="Helical" evidence="2">
    <location>
        <begin position="74"/>
        <end position="90"/>
    </location>
</feature>
<dbReference type="GeneID" id="81127109"/>
<dbReference type="Proteomes" id="UP001596461">
    <property type="component" value="Unassembled WGS sequence"/>
</dbReference>
<evidence type="ECO:0000313" key="4">
    <source>
        <dbReference type="Proteomes" id="UP001596461"/>
    </source>
</evidence>
<feature type="region of interest" description="Disordered" evidence="1">
    <location>
        <begin position="100"/>
        <end position="124"/>
    </location>
</feature>
<feature type="transmembrane region" description="Helical" evidence="2">
    <location>
        <begin position="31"/>
        <end position="54"/>
    </location>
</feature>
<evidence type="ECO:0000256" key="2">
    <source>
        <dbReference type="SAM" id="Phobius"/>
    </source>
</evidence>
<keyword evidence="2" id="KW-0812">Transmembrane</keyword>
<dbReference type="EMBL" id="JBHTAH010000002">
    <property type="protein sequence ID" value="MFC7068696.1"/>
    <property type="molecule type" value="Genomic_DNA"/>
</dbReference>
<comment type="caution">
    <text evidence="3">The sequence shown here is derived from an EMBL/GenBank/DDBJ whole genome shotgun (WGS) entry which is preliminary data.</text>
</comment>
<sequence>MRRRRSRRRSRTSAESAEGDGDEDVGRTERFWLLVTGLLLVTMPAFTLVVAYAVLLATRSALVDGVGAVEVVELYLIELAAFALFGYLLYRLTGFASRRHEQVRSRGDGDDDDDADPAGGPHSD</sequence>
<keyword evidence="4" id="KW-1185">Reference proteome</keyword>
<organism evidence="3 4">
    <name type="scientific">Halobaculum lipolyticum</name>
    <dbReference type="NCBI Taxonomy" id="3032001"/>
    <lineage>
        <taxon>Archaea</taxon>
        <taxon>Methanobacteriati</taxon>
        <taxon>Methanobacteriota</taxon>
        <taxon>Stenosarchaea group</taxon>
        <taxon>Halobacteria</taxon>
        <taxon>Halobacteriales</taxon>
        <taxon>Haloferacaceae</taxon>
        <taxon>Halobaculum</taxon>
    </lineage>
</organism>
<name>A0ABD5W6I0_9EURY</name>
<proteinExistence type="predicted"/>
<dbReference type="RefSeq" id="WP_284033484.1">
    <property type="nucleotide sequence ID" value="NZ_CP126155.1"/>
</dbReference>